<evidence type="ECO:0000313" key="13">
    <source>
        <dbReference type="EMBL" id="ALO67421.1"/>
    </source>
</evidence>
<dbReference type="SUPFAM" id="SSF53756">
    <property type="entry name" value="UDP-Glycosyltransferase/glycogen phosphorylase"/>
    <property type="match status" value="1"/>
</dbReference>
<dbReference type="Pfam" id="PF03033">
    <property type="entry name" value="Glyco_transf_28"/>
    <property type="match status" value="1"/>
</dbReference>
<evidence type="ECO:0000256" key="7">
    <source>
        <dbReference type="ARBA" id="ARBA00023136"/>
    </source>
</evidence>
<feature type="binding site" evidence="10">
    <location>
        <position position="203"/>
    </location>
    <ligand>
        <name>UDP-N-acetyl-alpha-D-glucosamine</name>
        <dbReference type="ChEBI" id="CHEBI:57705"/>
    </ligand>
</feature>
<dbReference type="GO" id="GO:0005886">
    <property type="term" value="C:plasma membrane"/>
    <property type="evidence" value="ECO:0007669"/>
    <property type="project" value="UniProtKB-SubCell"/>
</dbReference>
<protein>
    <recommendedName>
        <fullName evidence="10">UDP-N-acetylglucosamine--N-acetylmuramyl-(pentapeptide) pyrophosphoryl-undecaprenol N-acetylglucosamine transferase</fullName>
        <ecNumber evidence="10">2.4.1.227</ecNumber>
    </recommendedName>
    <alternativeName>
        <fullName evidence="10">Undecaprenyl-PP-MurNAc-pentapeptide-UDPGlcNAc GlcNAc transferase</fullName>
    </alternativeName>
</protein>
<evidence type="ECO:0000259" key="12">
    <source>
        <dbReference type="Pfam" id="PF04101"/>
    </source>
</evidence>
<keyword evidence="6 10" id="KW-0573">Peptidoglycan synthesis</keyword>
<dbReference type="PANTHER" id="PTHR21015:SF22">
    <property type="entry name" value="GLYCOSYLTRANSFERASE"/>
    <property type="match status" value="1"/>
</dbReference>
<comment type="subcellular location">
    <subcellularLocation>
        <location evidence="10">Cell membrane</location>
        <topology evidence="10">Peripheral membrane protein</topology>
        <orientation evidence="10">Cytoplasmic side</orientation>
    </subcellularLocation>
</comment>
<comment type="function">
    <text evidence="10">Cell wall formation. Catalyzes the transfer of a GlcNAc subunit on undecaprenyl-pyrophosphoryl-MurNAc-pentapeptide (lipid intermediate I) to form undecaprenyl-pyrophosphoryl-MurNAc-(pentapeptide)GlcNAc (lipid intermediate II).</text>
</comment>
<evidence type="ECO:0000256" key="5">
    <source>
        <dbReference type="ARBA" id="ARBA00022960"/>
    </source>
</evidence>
<dbReference type="HAMAP" id="MF_00033">
    <property type="entry name" value="MurG"/>
    <property type="match status" value="1"/>
</dbReference>
<dbReference type="Proteomes" id="UP000059574">
    <property type="component" value="Chromosome"/>
</dbReference>
<evidence type="ECO:0000256" key="8">
    <source>
        <dbReference type="ARBA" id="ARBA00023306"/>
    </source>
</evidence>
<comment type="similarity">
    <text evidence="10">Belongs to the glycosyltransferase 28 family. MurG subfamily.</text>
</comment>
<keyword evidence="3 10" id="KW-0328">Glycosyltransferase</keyword>
<comment type="caution">
    <text evidence="10">Lacks conserved residue(s) required for the propagation of feature annotation.</text>
</comment>
<keyword evidence="8 10" id="KW-0131">Cell cycle</keyword>
<gene>
    <name evidence="10" type="primary">murG</name>
    <name evidence="13" type="ORF">AS189_14150</name>
</gene>
<dbReference type="PANTHER" id="PTHR21015">
    <property type="entry name" value="UDP-N-ACETYLGLUCOSAMINE--N-ACETYLMURAMYL-(PENTAPEPTIDE) PYROPHOSPHORYL-UNDECAPRENOL N-ACETYLGLUCOSAMINE TRANSFERASE 1"/>
    <property type="match status" value="1"/>
</dbReference>
<dbReference type="GO" id="GO:0051991">
    <property type="term" value="F:UDP-N-acetyl-D-glucosamine:N-acetylmuramoyl-L-alanyl-D-glutamyl-meso-2,6-diaminopimelyl-D-alanyl-D-alanine-diphosphoundecaprenol 4-beta-N-acetylglucosaminlytransferase activity"/>
    <property type="evidence" value="ECO:0007669"/>
    <property type="project" value="RHEA"/>
</dbReference>
<evidence type="ECO:0000256" key="9">
    <source>
        <dbReference type="ARBA" id="ARBA00023316"/>
    </source>
</evidence>
<accession>A0A0S2M119</accession>
<dbReference type="EMBL" id="CP013200">
    <property type="protein sequence ID" value="ALO67421.1"/>
    <property type="molecule type" value="Genomic_DNA"/>
</dbReference>
<dbReference type="GO" id="GO:0051301">
    <property type="term" value="P:cell division"/>
    <property type="evidence" value="ECO:0007669"/>
    <property type="project" value="UniProtKB-KW"/>
</dbReference>
<reference evidence="13 14" key="2">
    <citation type="journal article" date="2016" name="J. Biotechnol.">
        <title>Complete genome sequence of Arthrobacter alpinus ERGS4:06, a yellow pigmented bacterium tolerant to cold and radiations isolated from Sikkim Himalaya.</title>
        <authorList>
            <person name="Kumar R."/>
            <person name="Singh D."/>
            <person name="Swarnkar M.K."/>
            <person name="Singh A.K."/>
            <person name="Kumar S."/>
        </authorList>
    </citation>
    <scope>NUCLEOTIDE SEQUENCE [LARGE SCALE GENOMIC DNA]</scope>
    <source>
        <strain evidence="13 14">ERGS4:06</strain>
    </source>
</reference>
<dbReference type="InterPro" id="IPR004276">
    <property type="entry name" value="GlycoTrans_28_N"/>
</dbReference>
<dbReference type="UniPathway" id="UPA00219"/>
<feature type="binding site" evidence="10">
    <location>
        <position position="169"/>
    </location>
    <ligand>
        <name>UDP-N-acetyl-alpha-D-glucosamine</name>
        <dbReference type="ChEBI" id="CHEBI:57705"/>
    </ligand>
</feature>
<evidence type="ECO:0000256" key="3">
    <source>
        <dbReference type="ARBA" id="ARBA00022676"/>
    </source>
</evidence>
<evidence type="ECO:0000256" key="10">
    <source>
        <dbReference type="HAMAP-Rule" id="MF_00033"/>
    </source>
</evidence>
<name>A0A0S2M119_9MICC</name>
<sequence length="369" mass="37776">MTQIHTTPLSVVLAGGGSAGHISPLLAIAAAIRATYPDSAILAVGTKDGLETTLVPAAGFELAFVGRIPLPRKPSMDLVKLPVRMFGAISDAKRILKDAKADVLVGVGGYVCTPMYLAAKSLGVPIVIHEANTKAGLANKVGARFTTNVGTAFAATAIRHAHLVGMPMRKEIATLQRGTAQAAARERLGLAPQQPTLIVTGGSLGALRLNQAIAGTLQELTDAGIQTLHITGKGKAVLGPDGELLAAPGYRQVEYVERMEDVYAAADLLLCRSGAGTVSEVAAVGLPAVFVPLPIGNGEQARNAAGLVAADAALLVPDSALDAAWVRSELIPLCLDAPRLERMSANTAGLGIRDAAESMAAMVVAASGK</sequence>
<evidence type="ECO:0000256" key="6">
    <source>
        <dbReference type="ARBA" id="ARBA00022984"/>
    </source>
</evidence>
<dbReference type="Gene3D" id="3.40.50.2000">
    <property type="entry name" value="Glycogen Phosphorylase B"/>
    <property type="match status" value="2"/>
</dbReference>
<evidence type="ECO:0000256" key="4">
    <source>
        <dbReference type="ARBA" id="ARBA00022679"/>
    </source>
</evidence>
<comment type="pathway">
    <text evidence="10">Cell wall biogenesis; peptidoglycan biosynthesis.</text>
</comment>
<keyword evidence="9 10" id="KW-0961">Cell wall biogenesis/degradation</keyword>
<feature type="domain" description="Glycosyltransferase family 28 N-terminal" evidence="11">
    <location>
        <begin position="11"/>
        <end position="150"/>
    </location>
</feature>
<reference evidence="14" key="1">
    <citation type="submission" date="2015-11" db="EMBL/GenBank/DDBJ databases">
        <authorList>
            <person name="Kumar R."/>
            <person name="Singh D."/>
            <person name="Swarnkar M.K."/>
            <person name="Singh A.K."/>
            <person name="Kumar S."/>
        </authorList>
    </citation>
    <scope>NUCLEOTIDE SEQUENCE [LARGE SCALE GENOMIC DNA]</scope>
    <source>
        <strain evidence="14">ERGS4:06</strain>
    </source>
</reference>
<dbReference type="InterPro" id="IPR007235">
    <property type="entry name" value="Glyco_trans_28_C"/>
</dbReference>
<feature type="binding site" evidence="10">
    <location>
        <position position="300"/>
    </location>
    <ligand>
        <name>UDP-N-acetyl-alpha-D-glucosamine</name>
        <dbReference type="ChEBI" id="CHEBI:57705"/>
    </ligand>
</feature>
<dbReference type="AlphaFoldDB" id="A0A0S2M119"/>
<dbReference type="NCBIfam" id="TIGR01133">
    <property type="entry name" value="murG"/>
    <property type="match status" value="1"/>
</dbReference>
<dbReference type="CDD" id="cd03785">
    <property type="entry name" value="GT28_MurG"/>
    <property type="match status" value="1"/>
</dbReference>
<organism evidence="13 14">
    <name type="scientific">Arthrobacter alpinus</name>
    <dbReference type="NCBI Taxonomy" id="656366"/>
    <lineage>
        <taxon>Bacteria</taxon>
        <taxon>Bacillati</taxon>
        <taxon>Actinomycetota</taxon>
        <taxon>Actinomycetes</taxon>
        <taxon>Micrococcales</taxon>
        <taxon>Micrococcaceae</taxon>
        <taxon>Arthrobacter</taxon>
    </lineage>
</organism>
<evidence type="ECO:0000313" key="14">
    <source>
        <dbReference type="Proteomes" id="UP000059574"/>
    </source>
</evidence>
<evidence type="ECO:0000256" key="1">
    <source>
        <dbReference type="ARBA" id="ARBA00022475"/>
    </source>
</evidence>
<evidence type="ECO:0000256" key="2">
    <source>
        <dbReference type="ARBA" id="ARBA00022618"/>
    </source>
</evidence>
<evidence type="ECO:0000259" key="11">
    <source>
        <dbReference type="Pfam" id="PF03033"/>
    </source>
</evidence>
<keyword evidence="2 10" id="KW-0132">Cell division</keyword>
<keyword evidence="5 10" id="KW-0133">Cell shape</keyword>
<feature type="domain" description="Glycosyl transferase family 28 C-terminal" evidence="12">
    <location>
        <begin position="196"/>
        <end position="358"/>
    </location>
</feature>
<dbReference type="GO" id="GO:0005975">
    <property type="term" value="P:carbohydrate metabolic process"/>
    <property type="evidence" value="ECO:0007669"/>
    <property type="project" value="InterPro"/>
</dbReference>
<dbReference type="GO" id="GO:0009252">
    <property type="term" value="P:peptidoglycan biosynthetic process"/>
    <property type="evidence" value="ECO:0007669"/>
    <property type="project" value="UniProtKB-UniRule"/>
</dbReference>
<feature type="binding site" evidence="10">
    <location>
        <position position="132"/>
    </location>
    <ligand>
        <name>UDP-N-acetyl-alpha-D-glucosamine</name>
        <dbReference type="ChEBI" id="CHEBI:57705"/>
    </ligand>
</feature>
<dbReference type="OrthoDB" id="9808936at2"/>
<dbReference type="Pfam" id="PF04101">
    <property type="entry name" value="Glyco_tran_28_C"/>
    <property type="match status" value="1"/>
</dbReference>
<comment type="catalytic activity">
    <reaction evidence="10">
        <text>di-trans,octa-cis-undecaprenyl diphospho-N-acetyl-alpha-D-muramoyl-L-alanyl-D-glutamyl-meso-2,6-diaminopimeloyl-D-alanyl-D-alanine + UDP-N-acetyl-alpha-D-glucosamine = di-trans,octa-cis-undecaprenyl diphospho-[N-acetyl-alpha-D-glucosaminyl-(1-&gt;4)]-N-acetyl-alpha-D-muramoyl-L-alanyl-D-glutamyl-meso-2,6-diaminopimeloyl-D-alanyl-D-alanine + UDP + H(+)</text>
        <dbReference type="Rhea" id="RHEA:31227"/>
        <dbReference type="ChEBI" id="CHEBI:15378"/>
        <dbReference type="ChEBI" id="CHEBI:57705"/>
        <dbReference type="ChEBI" id="CHEBI:58223"/>
        <dbReference type="ChEBI" id="CHEBI:61387"/>
        <dbReference type="ChEBI" id="CHEBI:61388"/>
        <dbReference type="EC" id="2.4.1.227"/>
    </reaction>
</comment>
<dbReference type="GO" id="GO:0071555">
    <property type="term" value="P:cell wall organization"/>
    <property type="evidence" value="ECO:0007669"/>
    <property type="project" value="UniProtKB-KW"/>
</dbReference>
<dbReference type="RefSeq" id="WP_062290225.1">
    <property type="nucleotide sequence ID" value="NZ_CP013200.1"/>
</dbReference>
<keyword evidence="1 10" id="KW-1003">Cell membrane</keyword>
<keyword evidence="7 10" id="KW-0472">Membrane</keyword>
<dbReference type="EC" id="2.4.1.227" evidence="10"/>
<dbReference type="GO" id="GO:0008360">
    <property type="term" value="P:regulation of cell shape"/>
    <property type="evidence" value="ECO:0007669"/>
    <property type="project" value="UniProtKB-KW"/>
</dbReference>
<feature type="binding site" evidence="10">
    <location>
        <begin position="18"/>
        <end position="20"/>
    </location>
    <ligand>
        <name>UDP-N-acetyl-alpha-D-glucosamine</name>
        <dbReference type="ChEBI" id="CHEBI:57705"/>
    </ligand>
</feature>
<proteinExistence type="inferred from homology"/>
<keyword evidence="4 10" id="KW-0808">Transferase</keyword>
<dbReference type="InterPro" id="IPR006009">
    <property type="entry name" value="GlcNAc_MurG"/>
</dbReference>
<dbReference type="GO" id="GO:0050511">
    <property type="term" value="F:undecaprenyldiphospho-muramoylpentapeptide beta-N-acetylglucosaminyltransferase activity"/>
    <property type="evidence" value="ECO:0007669"/>
    <property type="project" value="UniProtKB-UniRule"/>
</dbReference>